<dbReference type="GO" id="GO:0016491">
    <property type="term" value="F:oxidoreductase activity"/>
    <property type="evidence" value="ECO:0007669"/>
    <property type="project" value="UniProtKB-KW"/>
</dbReference>
<evidence type="ECO:0000313" key="7">
    <source>
        <dbReference type="EMBL" id="MFC5951448.1"/>
    </source>
</evidence>
<comment type="similarity">
    <text evidence="5">Belongs to the NtaA/SnaA/DszA monooxygenase family.</text>
</comment>
<dbReference type="PANTHER" id="PTHR30011">
    <property type="entry name" value="ALKANESULFONATE MONOOXYGENASE-RELATED"/>
    <property type="match status" value="1"/>
</dbReference>
<dbReference type="EC" id="1.-.-.-" evidence="7"/>
<keyword evidence="2" id="KW-0288">FMN</keyword>
<gene>
    <name evidence="7" type="ORF">ACFQH9_24575</name>
</gene>
<comment type="caution">
    <text evidence="7">The sequence shown here is derived from an EMBL/GenBank/DDBJ whole genome shotgun (WGS) entry which is preliminary data.</text>
</comment>
<keyword evidence="1" id="KW-0285">Flavoprotein</keyword>
<sequence length="453" mass="51183">MPGSQPKQIRFNALEQGNPSFQSFGLWAHPRDKAVDYTSIRYWAEYAQLLERGLFDNLFIADVYGMPDVYEGSKDGALRNGCQSPSVDPAVLLPAMAAVTENLCFTMTGSCTYEQPYQFARRISTLDHLLEGRLGWNIVTSYLASGARAMGLDGLIAHDKRYDMADEFCEAVYRLWEQSWADGSLVKDKTTRIYADPSKVEEIVFEGEFHRFRAVHAVEPSPQRTPVLFQAGGSERGRRFAGTHAEGIYLNGTTTEIVRDKIATMTKELEAVGRSRESAKFFAGVSIFVDETEELARARYNDYLQYTSFEGLIATMSGIMGIDLSNYPVDQPIEYEENDANRSALEMFTRGNKWTLRQVLEEKALCGTNMALVGSPEQIADELIRWMDETDLDGFNVARIVAHETFENVIDMVIPILQDRGRYKTEYAPGTFREKLFGTDRIPETHLAGTFRR</sequence>
<proteinExistence type="inferred from homology"/>
<keyword evidence="8" id="KW-1185">Reference proteome</keyword>
<accession>A0ABW1IFD8</accession>
<dbReference type="SUPFAM" id="SSF51679">
    <property type="entry name" value="Bacterial luciferase-like"/>
    <property type="match status" value="1"/>
</dbReference>
<evidence type="ECO:0000256" key="1">
    <source>
        <dbReference type="ARBA" id="ARBA00022630"/>
    </source>
</evidence>
<dbReference type="RefSeq" id="WP_379569409.1">
    <property type="nucleotide sequence ID" value="NZ_JBHSQK010000071.1"/>
</dbReference>
<reference evidence="8" key="1">
    <citation type="journal article" date="2019" name="Int. J. Syst. Evol. Microbiol.">
        <title>The Global Catalogue of Microorganisms (GCM) 10K type strain sequencing project: providing services to taxonomists for standard genome sequencing and annotation.</title>
        <authorList>
            <consortium name="The Broad Institute Genomics Platform"/>
            <consortium name="The Broad Institute Genome Sequencing Center for Infectious Disease"/>
            <person name="Wu L."/>
            <person name="Ma J."/>
        </authorList>
    </citation>
    <scope>NUCLEOTIDE SEQUENCE [LARGE SCALE GENOMIC DNA]</scope>
    <source>
        <strain evidence="8">CGMCC 4.7397</strain>
    </source>
</reference>
<dbReference type="PIRSF" id="PIRSF000337">
    <property type="entry name" value="NTA_MOA"/>
    <property type="match status" value="1"/>
</dbReference>
<dbReference type="Proteomes" id="UP001596119">
    <property type="component" value="Unassembled WGS sequence"/>
</dbReference>
<evidence type="ECO:0000259" key="6">
    <source>
        <dbReference type="Pfam" id="PF00296"/>
    </source>
</evidence>
<name>A0ABW1IFD8_9PSEU</name>
<feature type="domain" description="Luciferase-like" evidence="6">
    <location>
        <begin position="35"/>
        <end position="385"/>
    </location>
</feature>
<organism evidence="7 8">
    <name type="scientific">Pseudonocardia lutea</name>
    <dbReference type="NCBI Taxonomy" id="2172015"/>
    <lineage>
        <taxon>Bacteria</taxon>
        <taxon>Bacillati</taxon>
        <taxon>Actinomycetota</taxon>
        <taxon>Actinomycetes</taxon>
        <taxon>Pseudonocardiales</taxon>
        <taxon>Pseudonocardiaceae</taxon>
        <taxon>Pseudonocardia</taxon>
    </lineage>
</organism>
<protein>
    <submittedName>
        <fullName evidence="7">LLM class flavin-dependent oxidoreductase</fullName>
        <ecNumber evidence="7">1.-.-.-</ecNumber>
    </submittedName>
</protein>
<dbReference type="InterPro" id="IPR036661">
    <property type="entry name" value="Luciferase-like_sf"/>
</dbReference>
<keyword evidence="4" id="KW-0503">Monooxygenase</keyword>
<dbReference type="EMBL" id="JBHSQK010000071">
    <property type="protein sequence ID" value="MFC5951448.1"/>
    <property type="molecule type" value="Genomic_DNA"/>
</dbReference>
<evidence type="ECO:0000313" key="8">
    <source>
        <dbReference type="Proteomes" id="UP001596119"/>
    </source>
</evidence>
<evidence type="ECO:0000256" key="3">
    <source>
        <dbReference type="ARBA" id="ARBA00023002"/>
    </source>
</evidence>
<dbReference type="PANTHER" id="PTHR30011:SF16">
    <property type="entry name" value="C2H2 FINGER DOMAIN TRANSCRIPTION FACTOR (EUROFUNG)-RELATED"/>
    <property type="match status" value="1"/>
</dbReference>
<evidence type="ECO:0000256" key="4">
    <source>
        <dbReference type="ARBA" id="ARBA00023033"/>
    </source>
</evidence>
<dbReference type="Gene3D" id="3.20.20.30">
    <property type="entry name" value="Luciferase-like domain"/>
    <property type="match status" value="1"/>
</dbReference>
<dbReference type="InterPro" id="IPR011251">
    <property type="entry name" value="Luciferase-like_dom"/>
</dbReference>
<dbReference type="Pfam" id="PF00296">
    <property type="entry name" value="Bac_luciferase"/>
    <property type="match status" value="1"/>
</dbReference>
<dbReference type="NCBIfam" id="TIGR03860">
    <property type="entry name" value="FMN_nitrolo"/>
    <property type="match status" value="1"/>
</dbReference>
<evidence type="ECO:0000256" key="5">
    <source>
        <dbReference type="ARBA" id="ARBA00033748"/>
    </source>
</evidence>
<dbReference type="InterPro" id="IPR051260">
    <property type="entry name" value="Diverse_substr_monoxygenases"/>
</dbReference>
<dbReference type="InterPro" id="IPR016215">
    <property type="entry name" value="NTA_MOA"/>
</dbReference>
<keyword evidence="3 7" id="KW-0560">Oxidoreductase</keyword>
<evidence type="ECO:0000256" key="2">
    <source>
        <dbReference type="ARBA" id="ARBA00022643"/>
    </source>
</evidence>